<sequence length="65" mass="7275">MFGIGEYVLHQKTGHIGKVIGYGHEILNGVYTTTLKVLVDYTETSGKRGVVEEDLYSAWVKWISS</sequence>
<comment type="caution">
    <text evidence="1">The sequence shown here is derived from an EMBL/GenBank/DDBJ whole genome shotgun (WGS) entry which is preliminary data.</text>
</comment>
<dbReference type="AlphaFoldDB" id="A0A9X5E4K8"/>
<dbReference type="OrthoDB" id="515716at2"/>
<gene>
    <name evidence="1" type="ORF">QH73_0009830</name>
</gene>
<name>A0A9X5E4K8_9CYAN</name>
<dbReference type="EMBL" id="JTJC03000002">
    <property type="protein sequence ID" value="NHC34956.1"/>
    <property type="molecule type" value="Genomic_DNA"/>
</dbReference>
<evidence type="ECO:0000313" key="2">
    <source>
        <dbReference type="Proteomes" id="UP000031532"/>
    </source>
</evidence>
<protein>
    <submittedName>
        <fullName evidence="1">Uncharacterized protein</fullName>
    </submittedName>
</protein>
<organism evidence="1 2">
    <name type="scientific">Scytonema millei VB511283</name>
    <dbReference type="NCBI Taxonomy" id="1245923"/>
    <lineage>
        <taxon>Bacteria</taxon>
        <taxon>Bacillati</taxon>
        <taxon>Cyanobacteriota</taxon>
        <taxon>Cyanophyceae</taxon>
        <taxon>Nostocales</taxon>
        <taxon>Scytonemataceae</taxon>
        <taxon>Scytonema</taxon>
    </lineage>
</organism>
<reference evidence="1 2" key="1">
    <citation type="journal article" date="2015" name="Genome Announc.">
        <title>Draft Genome Sequence of the Terrestrial Cyanobacterium Scytonema millei VB511283, Isolated from Eastern India.</title>
        <authorList>
            <person name="Sen D."/>
            <person name="Chandrababunaidu M.M."/>
            <person name="Singh D."/>
            <person name="Sanghi N."/>
            <person name="Ghorai A."/>
            <person name="Mishra G.P."/>
            <person name="Madduluri M."/>
            <person name="Adhikary S.P."/>
            <person name="Tripathy S."/>
        </authorList>
    </citation>
    <scope>NUCLEOTIDE SEQUENCE [LARGE SCALE GENOMIC DNA]</scope>
    <source>
        <strain evidence="1 2">VB511283</strain>
    </source>
</reference>
<keyword evidence="2" id="KW-1185">Reference proteome</keyword>
<proteinExistence type="predicted"/>
<accession>A0A9X5E4K8</accession>
<dbReference type="Proteomes" id="UP000031532">
    <property type="component" value="Unassembled WGS sequence"/>
</dbReference>
<evidence type="ECO:0000313" key="1">
    <source>
        <dbReference type="EMBL" id="NHC34956.1"/>
    </source>
</evidence>